<dbReference type="PROSITE" id="PS50977">
    <property type="entry name" value="HTH_TETR_2"/>
    <property type="match status" value="1"/>
</dbReference>
<dbReference type="InterPro" id="IPR006311">
    <property type="entry name" value="TAT_signal"/>
</dbReference>
<dbReference type="InterPro" id="IPR050109">
    <property type="entry name" value="HTH-type_TetR-like_transc_reg"/>
</dbReference>
<organism evidence="7">
    <name type="scientific">Isoptericola variabilis (strain 225)</name>
    <dbReference type="NCBI Taxonomy" id="743718"/>
    <lineage>
        <taxon>Bacteria</taxon>
        <taxon>Bacillati</taxon>
        <taxon>Actinomycetota</taxon>
        <taxon>Actinomycetes</taxon>
        <taxon>Micrococcales</taxon>
        <taxon>Promicromonosporaceae</taxon>
        <taxon>Isoptericola</taxon>
    </lineage>
</organism>
<gene>
    <name evidence="6" type="ordered locus">Isova_2032</name>
</gene>
<dbReference type="Gene3D" id="1.10.357.10">
    <property type="entry name" value="Tetracycline Repressor, domain 2"/>
    <property type="match status" value="1"/>
</dbReference>
<accession>F6FPN6</accession>
<dbReference type="Pfam" id="PF00440">
    <property type="entry name" value="TetR_N"/>
    <property type="match status" value="1"/>
</dbReference>
<dbReference type="eggNOG" id="COG1309">
    <property type="taxonomic scope" value="Bacteria"/>
</dbReference>
<proteinExistence type="predicted"/>
<dbReference type="STRING" id="743718.Isova_2032"/>
<feature type="domain" description="HTH tetR-type" evidence="5">
    <location>
        <begin position="15"/>
        <end position="75"/>
    </location>
</feature>
<feature type="DNA-binding region" description="H-T-H motif" evidence="4">
    <location>
        <begin position="38"/>
        <end position="57"/>
    </location>
</feature>
<protein>
    <submittedName>
        <fullName evidence="6">Regulatory protein TetR</fullName>
    </submittedName>
</protein>
<dbReference type="InterPro" id="IPR004111">
    <property type="entry name" value="Repressor_TetR_C"/>
</dbReference>
<dbReference type="RefSeq" id="WP_013839159.1">
    <property type="nucleotide sequence ID" value="NC_015588.1"/>
</dbReference>
<evidence type="ECO:0000313" key="7">
    <source>
        <dbReference type="Proteomes" id="UP000009236"/>
    </source>
</evidence>
<dbReference type="SUPFAM" id="SSF46689">
    <property type="entry name" value="Homeodomain-like"/>
    <property type="match status" value="1"/>
</dbReference>
<name>F6FPN6_ISOV2</name>
<evidence type="ECO:0000256" key="3">
    <source>
        <dbReference type="ARBA" id="ARBA00023163"/>
    </source>
</evidence>
<dbReference type="InterPro" id="IPR036271">
    <property type="entry name" value="Tet_transcr_reg_TetR-rel_C_sf"/>
</dbReference>
<dbReference type="GO" id="GO:0003700">
    <property type="term" value="F:DNA-binding transcription factor activity"/>
    <property type="evidence" value="ECO:0007669"/>
    <property type="project" value="TreeGrafter"/>
</dbReference>
<dbReference type="PRINTS" id="PR00455">
    <property type="entry name" value="HTHTETR"/>
</dbReference>
<dbReference type="Gene3D" id="1.10.10.60">
    <property type="entry name" value="Homeodomain-like"/>
    <property type="match status" value="1"/>
</dbReference>
<dbReference type="PANTHER" id="PTHR30055">
    <property type="entry name" value="HTH-TYPE TRANSCRIPTIONAL REGULATOR RUTR"/>
    <property type="match status" value="1"/>
</dbReference>
<dbReference type="PROSITE" id="PS51318">
    <property type="entry name" value="TAT"/>
    <property type="match status" value="1"/>
</dbReference>
<dbReference type="EMBL" id="CP002810">
    <property type="protein sequence ID" value="AEG44768.1"/>
    <property type="molecule type" value="Genomic_DNA"/>
</dbReference>
<dbReference type="HOGENOM" id="CLU_069543_5_2_11"/>
<keyword evidence="3" id="KW-0804">Transcription</keyword>
<sequence length="239" mass="25375">MTTTEPTRRAPGRTPLSRDRVLRAAALLADAGGLATVTMRHVAAELGVEAMSLYHHVKGKEALLDGLVEVVASEVHAEIGRRHLPADDWRAVVRERCLAARTVMLRHPWAPALLGTRTSIPPAVFGLYEEVLGAMVRGGCSYRLAHRAMHALGSMVLGFSQELFSPAGAGGAPETDDADDAAEAALAAMAEALPHLTAMVAAELHDAGDPTLGWCDSQTEFEFTLDLLLDGIERARAAG</sequence>
<evidence type="ECO:0000259" key="5">
    <source>
        <dbReference type="PROSITE" id="PS50977"/>
    </source>
</evidence>
<dbReference type="Pfam" id="PF02909">
    <property type="entry name" value="TetR_C_1"/>
    <property type="match status" value="1"/>
</dbReference>
<dbReference type="GO" id="GO:0045892">
    <property type="term" value="P:negative regulation of DNA-templated transcription"/>
    <property type="evidence" value="ECO:0007669"/>
    <property type="project" value="InterPro"/>
</dbReference>
<dbReference type="InterPro" id="IPR009057">
    <property type="entry name" value="Homeodomain-like_sf"/>
</dbReference>
<dbReference type="Proteomes" id="UP000009236">
    <property type="component" value="Chromosome"/>
</dbReference>
<dbReference type="InterPro" id="IPR001647">
    <property type="entry name" value="HTH_TetR"/>
</dbReference>
<dbReference type="GO" id="GO:0000976">
    <property type="term" value="F:transcription cis-regulatory region binding"/>
    <property type="evidence" value="ECO:0007669"/>
    <property type="project" value="TreeGrafter"/>
</dbReference>
<evidence type="ECO:0000313" key="6">
    <source>
        <dbReference type="EMBL" id="AEG44768.1"/>
    </source>
</evidence>
<evidence type="ECO:0000256" key="1">
    <source>
        <dbReference type="ARBA" id="ARBA00023015"/>
    </source>
</evidence>
<keyword evidence="1" id="KW-0805">Transcription regulation</keyword>
<dbReference type="AlphaFoldDB" id="F6FPN6"/>
<keyword evidence="2 4" id="KW-0238">DNA-binding</keyword>
<reference evidence="6 7" key="1">
    <citation type="submission" date="2011-05" db="EMBL/GenBank/DDBJ databases">
        <title>Complete sequence of Isoptericola variabilis 225.</title>
        <authorList>
            <consortium name="US DOE Joint Genome Institute"/>
            <person name="Lucas S."/>
            <person name="Han J."/>
            <person name="Lapidus A."/>
            <person name="Cheng J.-F."/>
            <person name="Goodwin L."/>
            <person name="Pitluck S."/>
            <person name="Peters L."/>
            <person name="Mikhailova N."/>
            <person name="Zeytun A."/>
            <person name="Han C."/>
            <person name="Tapia R."/>
            <person name="Land M."/>
            <person name="Hauser L."/>
            <person name="Kyrpides N."/>
            <person name="Ivanova N."/>
            <person name="Pagani I."/>
            <person name="Siebers A."/>
            <person name="Allgaier M."/>
            <person name="Thelen M."/>
            <person name="Hugenholtz P."/>
            <person name="Gladden J."/>
            <person name="Woyke T."/>
        </authorList>
    </citation>
    <scope>NUCLEOTIDE SEQUENCE [LARGE SCALE GENOMIC DNA]</scope>
    <source>
        <strain evidence="7">225</strain>
    </source>
</reference>
<keyword evidence="7" id="KW-1185">Reference proteome</keyword>
<dbReference type="KEGG" id="iva:Isova_2032"/>
<evidence type="ECO:0000256" key="2">
    <source>
        <dbReference type="ARBA" id="ARBA00023125"/>
    </source>
</evidence>
<evidence type="ECO:0000256" key="4">
    <source>
        <dbReference type="PROSITE-ProRule" id="PRU00335"/>
    </source>
</evidence>
<dbReference type="PANTHER" id="PTHR30055:SF151">
    <property type="entry name" value="TRANSCRIPTIONAL REGULATORY PROTEIN"/>
    <property type="match status" value="1"/>
</dbReference>
<dbReference type="SUPFAM" id="SSF48498">
    <property type="entry name" value="Tetracyclin repressor-like, C-terminal domain"/>
    <property type="match status" value="1"/>
</dbReference>